<dbReference type="InterPro" id="IPR018719">
    <property type="entry name" value="DUF2243_membrane"/>
</dbReference>
<sequence length="267" mass="28478">MRTAPPPLNGPRRSDLRLLWAGALIGFALSGFFDGILLHQVLQWHHLLSGLDGPGWQDLRTQVLADGLFHLFMYVVAAVGLGLLVHARRCLQGPGSQRRLLAAALTGFGAWHLLDAVLSHWWLGLHRIRMDTAQPLLWDLGWLAAFGLVPLLAAWRLGRGPGRRERKAGRLAVLLGAVTVAAAGWATRPPPGAEDRLTLLLAPGTRPAQALAAVHAVDARIAWVDPAGTVWVLALPPGRAVDSGYRDGVLAIGGRWAAAACAGWGGS</sequence>
<feature type="transmembrane region" description="Helical" evidence="1">
    <location>
        <begin position="100"/>
        <end position="123"/>
    </location>
</feature>
<evidence type="ECO:0000313" key="2">
    <source>
        <dbReference type="EMBL" id="MCM5679503.1"/>
    </source>
</evidence>
<keyword evidence="1" id="KW-0812">Transmembrane</keyword>
<gene>
    <name evidence="2" type="ORF">M8A51_08160</name>
</gene>
<feature type="transmembrane region" description="Helical" evidence="1">
    <location>
        <begin position="18"/>
        <end position="42"/>
    </location>
</feature>
<comment type="caution">
    <text evidence="2">The sequence shown here is derived from an EMBL/GenBank/DDBJ whole genome shotgun (WGS) entry which is preliminary data.</text>
</comment>
<keyword evidence="3" id="KW-1185">Reference proteome</keyword>
<dbReference type="Proteomes" id="UP001165541">
    <property type="component" value="Unassembled WGS sequence"/>
</dbReference>
<feature type="transmembrane region" description="Helical" evidence="1">
    <location>
        <begin position="68"/>
        <end position="88"/>
    </location>
</feature>
<evidence type="ECO:0000256" key="1">
    <source>
        <dbReference type="SAM" id="Phobius"/>
    </source>
</evidence>
<dbReference type="RefSeq" id="WP_251777711.1">
    <property type="nucleotide sequence ID" value="NZ_JAMKFE010000004.1"/>
</dbReference>
<organism evidence="2 3">
    <name type="scientific">Caldimonas mangrovi</name>
    <dbReference type="NCBI Taxonomy" id="2944811"/>
    <lineage>
        <taxon>Bacteria</taxon>
        <taxon>Pseudomonadati</taxon>
        <taxon>Pseudomonadota</taxon>
        <taxon>Betaproteobacteria</taxon>
        <taxon>Burkholderiales</taxon>
        <taxon>Sphaerotilaceae</taxon>
        <taxon>Caldimonas</taxon>
    </lineage>
</organism>
<keyword evidence="1" id="KW-0472">Membrane</keyword>
<feature type="transmembrane region" description="Helical" evidence="1">
    <location>
        <begin position="135"/>
        <end position="157"/>
    </location>
</feature>
<feature type="transmembrane region" description="Helical" evidence="1">
    <location>
        <begin position="169"/>
        <end position="187"/>
    </location>
</feature>
<protein>
    <submittedName>
        <fullName evidence="2">DUF2243 domain-containing protein</fullName>
    </submittedName>
</protein>
<evidence type="ECO:0000313" key="3">
    <source>
        <dbReference type="Proteomes" id="UP001165541"/>
    </source>
</evidence>
<dbReference type="Pfam" id="PF10002">
    <property type="entry name" value="DUF2243"/>
    <property type="match status" value="1"/>
</dbReference>
<name>A0ABT0YNP6_9BURK</name>
<dbReference type="EMBL" id="JAMKFE010000004">
    <property type="protein sequence ID" value="MCM5679503.1"/>
    <property type="molecule type" value="Genomic_DNA"/>
</dbReference>
<accession>A0ABT0YNP6</accession>
<proteinExistence type="predicted"/>
<keyword evidence="1" id="KW-1133">Transmembrane helix</keyword>
<reference evidence="2" key="1">
    <citation type="submission" date="2022-05" db="EMBL/GenBank/DDBJ databases">
        <title>Schlegelella sp. nov., isolated from mangrove soil.</title>
        <authorList>
            <person name="Liu Y."/>
            <person name="Ge X."/>
            <person name="Liu W."/>
        </authorList>
    </citation>
    <scope>NUCLEOTIDE SEQUENCE</scope>
    <source>
        <strain evidence="2">S2-27</strain>
    </source>
</reference>